<dbReference type="EC" id="1.4.3.13" evidence="12"/>
<comment type="caution">
    <text evidence="15">The sequence shown here is derived from an EMBL/GenBank/DDBJ whole genome shotgun (WGS) entry which is preliminary data.</text>
</comment>
<feature type="compositionally biased region" description="Polar residues" evidence="13">
    <location>
        <begin position="116"/>
        <end position="131"/>
    </location>
</feature>
<keyword evidence="14" id="KW-0732">Signal</keyword>
<keyword evidence="10" id="KW-1015">Disulfide bond</keyword>
<dbReference type="InterPro" id="IPR019828">
    <property type="entry name" value="Lysyl_oxidase_CS"/>
</dbReference>
<keyword evidence="4 12" id="KW-0886">LTQ</keyword>
<feature type="signal peptide" evidence="14">
    <location>
        <begin position="1"/>
        <end position="27"/>
    </location>
</feature>
<evidence type="ECO:0000313" key="16">
    <source>
        <dbReference type="Proteomes" id="UP001066276"/>
    </source>
</evidence>
<dbReference type="PROSITE" id="PS00926">
    <property type="entry name" value="LYSYL_OXIDASE"/>
    <property type="match status" value="1"/>
</dbReference>
<evidence type="ECO:0000256" key="5">
    <source>
        <dbReference type="ARBA" id="ARBA00022525"/>
    </source>
</evidence>
<comment type="PTM">
    <text evidence="12">The lysine tyrosylquinone cross-link (LTQ) is generated by condensation of the epsilon-amino group of a lysine with a topaquinone produced by oxidation of tyrosine.</text>
</comment>
<dbReference type="PANTHER" id="PTHR45817:SF10">
    <property type="entry name" value="LYSYL OXIDASE HOMOLOG"/>
    <property type="match status" value="1"/>
</dbReference>
<evidence type="ECO:0000256" key="4">
    <source>
        <dbReference type="ARBA" id="ARBA00022477"/>
    </source>
</evidence>
<dbReference type="InterPro" id="IPR050912">
    <property type="entry name" value="LOX-like_protein"/>
</dbReference>
<evidence type="ECO:0000256" key="9">
    <source>
        <dbReference type="ARBA" id="ARBA00023008"/>
    </source>
</evidence>
<feature type="chain" id="PRO_5043854690" description="Lysyl oxidase homolog" evidence="14">
    <location>
        <begin position="28"/>
        <end position="660"/>
    </location>
</feature>
<dbReference type="PRINTS" id="PR00074">
    <property type="entry name" value="LYSYLOXIDASE"/>
</dbReference>
<evidence type="ECO:0000313" key="15">
    <source>
        <dbReference type="EMBL" id="KAJ1085201.1"/>
    </source>
</evidence>
<comment type="similarity">
    <text evidence="3 12">Belongs to the lysyl oxidase family.</text>
</comment>
<dbReference type="Gene3D" id="2.60.40.10">
    <property type="entry name" value="Immunoglobulins"/>
    <property type="match status" value="1"/>
</dbReference>
<feature type="region of interest" description="Disordered" evidence="13">
    <location>
        <begin position="102"/>
        <end position="131"/>
    </location>
</feature>
<dbReference type="InterPro" id="IPR001695">
    <property type="entry name" value="Lysyl_oxidase"/>
</dbReference>
<evidence type="ECO:0000256" key="3">
    <source>
        <dbReference type="ARBA" id="ARBA00007492"/>
    </source>
</evidence>
<evidence type="ECO:0000256" key="10">
    <source>
        <dbReference type="ARBA" id="ARBA00023157"/>
    </source>
</evidence>
<reference evidence="15" key="1">
    <citation type="journal article" date="2022" name="bioRxiv">
        <title>Sequencing and chromosome-scale assembly of the giantPleurodeles waltlgenome.</title>
        <authorList>
            <person name="Brown T."/>
            <person name="Elewa A."/>
            <person name="Iarovenko S."/>
            <person name="Subramanian E."/>
            <person name="Araus A.J."/>
            <person name="Petzold A."/>
            <person name="Susuki M."/>
            <person name="Suzuki K.-i.T."/>
            <person name="Hayashi T."/>
            <person name="Toyoda A."/>
            <person name="Oliveira C."/>
            <person name="Osipova E."/>
            <person name="Leigh N.D."/>
            <person name="Simon A."/>
            <person name="Yun M.H."/>
        </authorList>
    </citation>
    <scope>NUCLEOTIDE SEQUENCE</scope>
    <source>
        <strain evidence="15">20211129_DDA</strain>
        <tissue evidence="15">Liver</tissue>
    </source>
</reference>
<comment type="subcellular location">
    <subcellularLocation>
        <location evidence="2 12">Secreted</location>
        <location evidence="2 12">Extracellular space</location>
    </subcellularLocation>
</comment>
<keyword evidence="16" id="KW-1185">Reference proteome</keyword>
<comment type="function">
    <text evidence="12">Mediates the post-translational oxidative deamination of lysine residues on target proteins leading to the formation of deaminated lysine (allysine).</text>
</comment>
<dbReference type="GO" id="GO:0004720">
    <property type="term" value="F:protein-lysine 6-oxidase activity"/>
    <property type="evidence" value="ECO:0007669"/>
    <property type="project" value="UniProtKB-UniRule"/>
</dbReference>
<name>A0AAV7L0H2_PLEWA</name>
<protein>
    <recommendedName>
        <fullName evidence="12">Lysyl oxidase homolog</fullName>
        <ecNumber evidence="12">1.4.3.13</ecNumber>
    </recommendedName>
</protein>
<dbReference type="Pfam" id="PF01186">
    <property type="entry name" value="Lysyl_oxidase"/>
    <property type="match status" value="1"/>
</dbReference>
<evidence type="ECO:0000256" key="11">
    <source>
        <dbReference type="ARBA" id="ARBA00047861"/>
    </source>
</evidence>
<keyword evidence="5 12" id="KW-0964">Secreted</keyword>
<dbReference type="EMBL" id="JANPWB010000016">
    <property type="protein sequence ID" value="KAJ1085201.1"/>
    <property type="molecule type" value="Genomic_DNA"/>
</dbReference>
<sequence>MSTMPQHLLFLYIHLLLLLQLPGEIWSQQTSHPGLWRQRIRWENRGRVYSLLSTGSEYLRGKNNRHSIYLSARERGQDAGPRPKTSGITASIAPIPEVTASKAPTVTGSRGPFVTGTRTHTITGSRSPMVTNSSGPVVTGFGNTAFTGLRAYMAIGSRGPAFTYSSVPAVTNFISPLVTGSRDPSITGARGTTHTVSMGPSVTVARGPPVTRSVLITNGVRKLHLVSGMPPRHSGPQSVQDQGEVQAPRARGVSPTTNIHQGNLTDTDGNQKSVNPNHMRQSDSSHYDIIPESTSPSEVERDLSSNDIIPGHTYAAEAIGQSSNPINIISGNTGPAEIRQQNPDPSYITHNKDGRTSDELNVMPGHVNLRWQSRGGPLDIGPSSAVRVPTTVGTVTPTVEQRRPSTAEMVGDDPRNPYKNHNTVQYNIYPALRPRGGPPGGRRPGYGTRYFQHGLPDLVPDPYYIQASTYVQRAQLYSLRCAAEENCLSRSAYRPGVSDLSFRVLLRFPQRVKNQGTADFLPVKPRHAWEWHSCHQHYHSMDAFSNYDLLDATSQRKVAEGHKASFCLEDTMCDPGFRRRYACTAHTQGLGPGCYDTYNANIDCQWIDITDVQPGNYILKVTVNPNFQVPESDFTNNVVRCELTYSGSYVSTRNCRVTSY</sequence>
<dbReference type="GO" id="GO:0005507">
    <property type="term" value="F:copper ion binding"/>
    <property type="evidence" value="ECO:0007669"/>
    <property type="project" value="UniProtKB-UniRule"/>
</dbReference>
<dbReference type="AlphaFoldDB" id="A0AAV7L0H2"/>
<feature type="region of interest" description="Disordered" evidence="13">
    <location>
        <begin position="229"/>
        <end position="302"/>
    </location>
</feature>
<evidence type="ECO:0000256" key="6">
    <source>
        <dbReference type="ARBA" id="ARBA00022723"/>
    </source>
</evidence>
<keyword evidence="7 12" id="KW-0801">TPQ</keyword>
<dbReference type="Proteomes" id="UP001066276">
    <property type="component" value="Chromosome 12"/>
</dbReference>
<accession>A0AAV7L0H2</accession>
<comment type="catalytic activity">
    <reaction evidence="11 12">
        <text>L-lysyl-[protein] + O2 + H2O = (S)-2-amino-6-oxohexanoyl-[protein] + H2O2 + NH4(+)</text>
        <dbReference type="Rhea" id="RHEA:24544"/>
        <dbReference type="Rhea" id="RHEA-COMP:9752"/>
        <dbReference type="Rhea" id="RHEA-COMP:12448"/>
        <dbReference type="ChEBI" id="CHEBI:15377"/>
        <dbReference type="ChEBI" id="CHEBI:15379"/>
        <dbReference type="ChEBI" id="CHEBI:16240"/>
        <dbReference type="ChEBI" id="CHEBI:28938"/>
        <dbReference type="ChEBI" id="CHEBI:29969"/>
        <dbReference type="ChEBI" id="CHEBI:131803"/>
        <dbReference type="EC" id="1.4.3.13"/>
    </reaction>
</comment>
<dbReference type="InterPro" id="IPR013783">
    <property type="entry name" value="Ig-like_fold"/>
</dbReference>
<evidence type="ECO:0000256" key="13">
    <source>
        <dbReference type="SAM" id="MobiDB-lite"/>
    </source>
</evidence>
<keyword evidence="9 12" id="KW-0186">Copper</keyword>
<gene>
    <name evidence="15" type="ORF">NDU88_005334</name>
</gene>
<dbReference type="GO" id="GO:0005615">
    <property type="term" value="C:extracellular space"/>
    <property type="evidence" value="ECO:0007669"/>
    <property type="project" value="UniProtKB-UniRule"/>
</dbReference>
<keyword evidence="6 12" id="KW-0479">Metal-binding</keyword>
<keyword evidence="8 12" id="KW-0560">Oxidoreductase</keyword>
<evidence type="ECO:0000256" key="8">
    <source>
        <dbReference type="ARBA" id="ARBA00023002"/>
    </source>
</evidence>
<feature type="compositionally biased region" description="Polar residues" evidence="13">
    <location>
        <begin position="254"/>
        <end position="279"/>
    </location>
</feature>
<evidence type="ECO:0000256" key="12">
    <source>
        <dbReference type="RuleBase" id="RU367046"/>
    </source>
</evidence>
<dbReference type="PANTHER" id="PTHR45817">
    <property type="entry name" value="LYSYL OXIDASE-LIKE-RELATED"/>
    <property type="match status" value="1"/>
</dbReference>
<dbReference type="GO" id="GO:0030199">
    <property type="term" value="P:collagen fibril organization"/>
    <property type="evidence" value="ECO:0007669"/>
    <property type="project" value="TreeGrafter"/>
</dbReference>
<organism evidence="15 16">
    <name type="scientific">Pleurodeles waltl</name>
    <name type="common">Iberian ribbed newt</name>
    <dbReference type="NCBI Taxonomy" id="8319"/>
    <lineage>
        <taxon>Eukaryota</taxon>
        <taxon>Metazoa</taxon>
        <taxon>Chordata</taxon>
        <taxon>Craniata</taxon>
        <taxon>Vertebrata</taxon>
        <taxon>Euteleostomi</taxon>
        <taxon>Amphibia</taxon>
        <taxon>Batrachia</taxon>
        <taxon>Caudata</taxon>
        <taxon>Salamandroidea</taxon>
        <taxon>Salamandridae</taxon>
        <taxon>Pleurodelinae</taxon>
        <taxon>Pleurodeles</taxon>
    </lineage>
</organism>
<evidence type="ECO:0000256" key="2">
    <source>
        <dbReference type="ARBA" id="ARBA00004239"/>
    </source>
</evidence>
<comment type="cofactor">
    <cofactor evidence="1 12">
        <name>Cu cation</name>
        <dbReference type="ChEBI" id="CHEBI:23378"/>
    </cofactor>
</comment>
<evidence type="ECO:0000256" key="14">
    <source>
        <dbReference type="SAM" id="SignalP"/>
    </source>
</evidence>
<evidence type="ECO:0000256" key="1">
    <source>
        <dbReference type="ARBA" id="ARBA00001935"/>
    </source>
</evidence>
<evidence type="ECO:0000256" key="7">
    <source>
        <dbReference type="ARBA" id="ARBA00022772"/>
    </source>
</evidence>
<proteinExistence type="inferred from homology"/>